<feature type="domain" description="Glycosyltransferase RgtA/B/C/D-like" evidence="9">
    <location>
        <begin position="60"/>
        <end position="221"/>
    </location>
</feature>
<dbReference type="HOGENOM" id="CLU_019200_0_0_0"/>
<dbReference type="KEGG" id="dap:Dacet_1878"/>
<dbReference type="FunCoup" id="D4H0X9">
    <property type="interactions" value="134"/>
</dbReference>
<dbReference type="RefSeq" id="WP_013011152.1">
    <property type="nucleotide sequence ID" value="NC_013943.1"/>
</dbReference>
<feature type="transmembrane region" description="Helical" evidence="8">
    <location>
        <begin position="287"/>
        <end position="305"/>
    </location>
</feature>
<keyword evidence="3" id="KW-0328">Glycosyltransferase</keyword>
<name>D4H0X9_DENA2</name>
<dbReference type="GO" id="GO:0016763">
    <property type="term" value="F:pentosyltransferase activity"/>
    <property type="evidence" value="ECO:0007669"/>
    <property type="project" value="TreeGrafter"/>
</dbReference>
<feature type="transmembrane region" description="Helical" evidence="8">
    <location>
        <begin position="117"/>
        <end position="145"/>
    </location>
</feature>
<gene>
    <name evidence="10" type="ordered locus">Dacet_1878</name>
</gene>
<dbReference type="Pfam" id="PF13231">
    <property type="entry name" value="PMT_2"/>
    <property type="match status" value="1"/>
</dbReference>
<keyword evidence="6 8" id="KW-1133">Transmembrane helix</keyword>
<evidence type="ECO:0000313" key="11">
    <source>
        <dbReference type="Proteomes" id="UP000002012"/>
    </source>
</evidence>
<evidence type="ECO:0000256" key="4">
    <source>
        <dbReference type="ARBA" id="ARBA00022679"/>
    </source>
</evidence>
<protein>
    <submittedName>
        <fullName evidence="10">Glycosyl transferase family 39</fullName>
    </submittedName>
</protein>
<feature type="transmembrane region" description="Helical" evidence="8">
    <location>
        <begin position="391"/>
        <end position="410"/>
    </location>
</feature>
<dbReference type="STRING" id="522772.Dacet_1878"/>
<feature type="transmembrane region" description="Helical" evidence="8">
    <location>
        <begin position="202"/>
        <end position="224"/>
    </location>
</feature>
<feature type="transmembrane region" description="Helical" evidence="8">
    <location>
        <begin position="334"/>
        <end position="354"/>
    </location>
</feature>
<evidence type="ECO:0000256" key="7">
    <source>
        <dbReference type="ARBA" id="ARBA00023136"/>
    </source>
</evidence>
<reference evidence="10 11" key="1">
    <citation type="journal article" date="2010" name="Stand. Genomic Sci.">
        <title>Complete genome sequence of Denitrovibrio acetiphilus type strain (N2460).</title>
        <authorList>
            <person name="Kiss H."/>
            <person name="Lang E."/>
            <person name="Lapidus A."/>
            <person name="Copeland A."/>
            <person name="Nolan M."/>
            <person name="Glavina Del Rio T."/>
            <person name="Chen F."/>
            <person name="Lucas S."/>
            <person name="Tice H."/>
            <person name="Cheng J.F."/>
            <person name="Han C."/>
            <person name="Goodwin L."/>
            <person name="Pitluck S."/>
            <person name="Liolios K."/>
            <person name="Pati A."/>
            <person name="Ivanova N."/>
            <person name="Mavromatis K."/>
            <person name="Chen A."/>
            <person name="Palaniappan K."/>
            <person name="Land M."/>
            <person name="Hauser L."/>
            <person name="Chang Y.J."/>
            <person name="Jeffries C.D."/>
            <person name="Detter J.C."/>
            <person name="Brettin T."/>
            <person name="Spring S."/>
            <person name="Rohde M."/>
            <person name="Goker M."/>
            <person name="Woyke T."/>
            <person name="Bristow J."/>
            <person name="Eisen J.A."/>
            <person name="Markowitz V."/>
            <person name="Hugenholtz P."/>
            <person name="Kyrpides N.C."/>
            <person name="Klenk H.P."/>
        </authorList>
    </citation>
    <scope>NUCLEOTIDE SEQUENCE [LARGE SCALE GENOMIC DNA]</scope>
    <source>
        <strain evidence="11">DSM 12809 / NBRC 114555 / N2460</strain>
    </source>
</reference>
<feature type="transmembrane region" description="Helical" evidence="8">
    <location>
        <begin position="360"/>
        <end position="379"/>
    </location>
</feature>
<evidence type="ECO:0000256" key="1">
    <source>
        <dbReference type="ARBA" id="ARBA00004651"/>
    </source>
</evidence>
<dbReference type="PANTHER" id="PTHR33908">
    <property type="entry name" value="MANNOSYLTRANSFERASE YKCB-RELATED"/>
    <property type="match status" value="1"/>
</dbReference>
<dbReference type="PaxDb" id="522772-Dacet_1878"/>
<feature type="transmembrane region" description="Helical" evidence="8">
    <location>
        <begin position="66"/>
        <end position="97"/>
    </location>
</feature>
<dbReference type="InParanoid" id="D4H0X9"/>
<dbReference type="Proteomes" id="UP000002012">
    <property type="component" value="Chromosome"/>
</dbReference>
<dbReference type="InterPro" id="IPR038731">
    <property type="entry name" value="RgtA/B/C-like"/>
</dbReference>
<feature type="transmembrane region" description="Helical" evidence="8">
    <location>
        <begin position="256"/>
        <end position="275"/>
    </location>
</feature>
<evidence type="ECO:0000256" key="8">
    <source>
        <dbReference type="SAM" id="Phobius"/>
    </source>
</evidence>
<keyword evidence="4 10" id="KW-0808">Transferase</keyword>
<accession>D4H0X9</accession>
<dbReference type="eggNOG" id="COG1807">
    <property type="taxonomic scope" value="Bacteria"/>
</dbReference>
<evidence type="ECO:0000256" key="2">
    <source>
        <dbReference type="ARBA" id="ARBA00022475"/>
    </source>
</evidence>
<keyword evidence="5 8" id="KW-0812">Transmembrane</keyword>
<keyword evidence="7 8" id="KW-0472">Membrane</keyword>
<dbReference type="InterPro" id="IPR050297">
    <property type="entry name" value="LipidA_mod_glycosyltrf_83"/>
</dbReference>
<organism evidence="10 11">
    <name type="scientific">Denitrovibrio acetiphilus (strain DSM 12809 / NBRC 114555 / N2460)</name>
    <dbReference type="NCBI Taxonomy" id="522772"/>
    <lineage>
        <taxon>Bacteria</taxon>
        <taxon>Pseudomonadati</taxon>
        <taxon>Deferribacterota</taxon>
        <taxon>Deferribacteres</taxon>
        <taxon>Deferribacterales</taxon>
        <taxon>Geovibrionaceae</taxon>
        <taxon>Denitrovibrio</taxon>
    </lineage>
</organism>
<evidence type="ECO:0000256" key="5">
    <source>
        <dbReference type="ARBA" id="ARBA00022692"/>
    </source>
</evidence>
<dbReference type="AlphaFoldDB" id="D4H0X9"/>
<dbReference type="EMBL" id="CP001968">
    <property type="protein sequence ID" value="ADD68642.1"/>
    <property type="molecule type" value="Genomic_DNA"/>
</dbReference>
<comment type="subcellular location">
    <subcellularLocation>
        <location evidence="1">Cell membrane</location>
        <topology evidence="1">Multi-pass membrane protein</topology>
    </subcellularLocation>
</comment>
<evidence type="ECO:0000313" key="10">
    <source>
        <dbReference type="EMBL" id="ADD68642.1"/>
    </source>
</evidence>
<dbReference type="PANTHER" id="PTHR33908:SF3">
    <property type="entry name" value="UNDECAPRENYL PHOSPHATE-ALPHA-4-AMINO-4-DEOXY-L-ARABINOSE ARABINOSYL TRANSFERASE"/>
    <property type="match status" value="1"/>
</dbReference>
<keyword evidence="2" id="KW-1003">Cell membrane</keyword>
<evidence type="ECO:0000256" key="3">
    <source>
        <dbReference type="ARBA" id="ARBA00022676"/>
    </source>
</evidence>
<dbReference type="GO" id="GO:0010041">
    <property type="term" value="P:response to iron(III) ion"/>
    <property type="evidence" value="ECO:0007669"/>
    <property type="project" value="TreeGrafter"/>
</dbReference>
<dbReference type="GO" id="GO:0005886">
    <property type="term" value="C:plasma membrane"/>
    <property type="evidence" value="ECO:0007669"/>
    <property type="project" value="UniProtKB-SubCell"/>
</dbReference>
<feature type="transmembrane region" description="Helical" evidence="8">
    <location>
        <begin position="7"/>
        <end position="24"/>
    </location>
</feature>
<proteinExistence type="predicted"/>
<evidence type="ECO:0000256" key="6">
    <source>
        <dbReference type="ARBA" id="ARBA00022989"/>
    </source>
</evidence>
<dbReference type="OrthoDB" id="9815691at2"/>
<feature type="transmembrane region" description="Helical" evidence="8">
    <location>
        <begin position="311"/>
        <end position="327"/>
    </location>
</feature>
<feature type="transmembrane region" description="Helical" evidence="8">
    <location>
        <begin position="165"/>
        <end position="190"/>
    </location>
</feature>
<dbReference type="GO" id="GO:0009103">
    <property type="term" value="P:lipopolysaccharide biosynthetic process"/>
    <property type="evidence" value="ECO:0007669"/>
    <property type="project" value="TreeGrafter"/>
</dbReference>
<evidence type="ECO:0000259" key="9">
    <source>
        <dbReference type="Pfam" id="PF13231"/>
    </source>
</evidence>
<sequence length="536" mass="62535">MFDEKRFNLFLFLFFIALMIPAYWNPLFETTGARYGEISREMLASGNYMEPFYNGIKHFHKPPFTYWINALGLAVFGVNGFGARFFGAVASIIILIYTRKTAFVLTEDREKADASVLILASSILFMVVSRIVATDIYLVMFTIMLQYHLFSHIYIKQRTSHALLIGLYAGLGFMTKGPVIFLFTLLPFFIAKIFDRKHRGVFSLKQIFVILAVFAVVALPWYGYVVSINDGLLEYFLYDQTVERVATDRFNRSKEFYFFFMIFFGTFVPWAFFMLRNYRRTGELKTGWVLYLYILVPFIVFQISTSKLGTYLLPFYPVAAVIAALNTDSRLLRMFSFVLLMLASLALAVIPFIVDYVQPYWYICIPVGIFFVLLTLYTYKTYYKKHFVASFAFIIIAITFSVYCVIPLIGPHMKGYRLITQDIKNFDPEGKYQVLLYKTFAPSVSFYMNELVPMALSRTRETQFQKKEDYADVYIDNIDELQEYLKKHQEVILVTRKKFLYRNFMDVTGYKCSIIDVLGTKKYISFCQSPSIYKQP</sequence>
<keyword evidence="11" id="KW-1185">Reference proteome</keyword>